<dbReference type="SUPFAM" id="SSF58104">
    <property type="entry name" value="Methyl-accepting chemotaxis protein (MCP) signaling domain"/>
    <property type="match status" value="1"/>
</dbReference>
<proteinExistence type="inferred from homology"/>
<dbReference type="SMART" id="SM00283">
    <property type="entry name" value="MA"/>
    <property type="match status" value="1"/>
</dbReference>
<dbReference type="GO" id="GO:0007165">
    <property type="term" value="P:signal transduction"/>
    <property type="evidence" value="ECO:0007669"/>
    <property type="project" value="UniProtKB-KW"/>
</dbReference>
<evidence type="ECO:0000256" key="3">
    <source>
        <dbReference type="PROSITE-ProRule" id="PRU00284"/>
    </source>
</evidence>
<dbReference type="RefSeq" id="WP_148591689.1">
    <property type="nucleotide sequence ID" value="NZ_CP042997.1"/>
</dbReference>
<feature type="domain" description="Methyl-accepting transducer" evidence="5">
    <location>
        <begin position="398"/>
        <end position="627"/>
    </location>
</feature>
<dbReference type="Proteomes" id="UP000324233">
    <property type="component" value="Chromosome"/>
</dbReference>
<evidence type="ECO:0000256" key="2">
    <source>
        <dbReference type="ARBA" id="ARBA00029447"/>
    </source>
</evidence>
<dbReference type="GO" id="GO:0004888">
    <property type="term" value="F:transmembrane signaling receptor activity"/>
    <property type="evidence" value="ECO:0007669"/>
    <property type="project" value="InterPro"/>
</dbReference>
<dbReference type="PANTHER" id="PTHR32089">
    <property type="entry name" value="METHYL-ACCEPTING CHEMOTAXIS PROTEIN MCPB"/>
    <property type="match status" value="1"/>
</dbReference>
<dbReference type="OrthoDB" id="221239at2"/>
<keyword evidence="4" id="KW-0472">Membrane</keyword>
<dbReference type="InterPro" id="IPR004089">
    <property type="entry name" value="MCPsignal_dom"/>
</dbReference>
<dbReference type="AlphaFoldDB" id="A0A5B9VWL8"/>
<dbReference type="PROSITE" id="PS50111">
    <property type="entry name" value="CHEMOTAXIS_TRANSDUC_2"/>
    <property type="match status" value="1"/>
</dbReference>
<keyword evidence="4" id="KW-0812">Transmembrane</keyword>
<comment type="similarity">
    <text evidence="2">Belongs to the methyl-accepting chemotaxis (MCP) protein family.</text>
</comment>
<dbReference type="Pfam" id="PF12729">
    <property type="entry name" value="4HB_MCP_1"/>
    <property type="match status" value="1"/>
</dbReference>
<dbReference type="PANTHER" id="PTHR32089:SF112">
    <property type="entry name" value="LYSOZYME-LIKE PROTEIN-RELATED"/>
    <property type="match status" value="1"/>
</dbReference>
<name>A0A5B9VWL8_9BACT</name>
<protein>
    <submittedName>
        <fullName evidence="6">Methyl-accepting chemotaxis protein 4</fullName>
    </submittedName>
</protein>
<dbReference type="Pfam" id="PF00015">
    <property type="entry name" value="MCPsignal"/>
    <property type="match status" value="1"/>
</dbReference>
<keyword evidence="1 3" id="KW-0807">Transducer</keyword>
<feature type="transmembrane region" description="Helical" evidence="4">
    <location>
        <begin position="316"/>
        <end position="336"/>
    </location>
</feature>
<keyword evidence="4" id="KW-1133">Transmembrane helix</keyword>
<sequence length="699" mass="72831">MMNLKLSHKMLMVAAILMASMFTVGLVAVTRLANMNAQIRELVDRTFVKREVLADVQAKLLECLRAQKNAVIAPDDEASKNFAAASRSFLAVVRSGLERLKALTTADLAEGQVAATDALGSSVEAFAKVNSDALDLAVQNTNLKAKRILKGDIQRQTDILASLLRKWIAVLASKPSPSAADVARLKALAEVQAALLGMYPALARHIETSSREEMAVEEKRLAELQGRIQSGLEMAREWDAAGQAEGGAALAEIRSLQAGILKLSEIDSTNRAAMLSLGESMTAAEGCLARINALDKLLSAEATAGRDRSAVAYTTGLAWILGVTLVGLSLGSLAAFSITRRIVTEVGGISAQLARSAGDLSGVSDRLLSHSEHTSLRASSVASASEQLTTNISTMASAAEEMSTSVASISSASEEMSINVGTISSAAEQTAANVSVVSAAVAEISGSFADVLGDVREGSHVAGEASRMADSASETIQLLNRSGAEISKVTEAIKMIALQTNLLALNATIEATSAGEAGRGFAVVAHEIKELANQSAKAAEDIARRIEGVQEDTRKSVQVIQGVSQIIREINASSGRISESVEKQTRAATMISQNVSEASRGVGDIARSIAEVAKAAGDMSRNVSEAARGATDVSRNVAEAAKAASGISADIHGVRDTSRATADSASRVHGSAEQLDRISRTLRNLIGQAGHTAEDPTAA</sequence>
<evidence type="ECO:0000259" key="5">
    <source>
        <dbReference type="PROSITE" id="PS50111"/>
    </source>
</evidence>
<evidence type="ECO:0000313" key="7">
    <source>
        <dbReference type="Proteomes" id="UP000324233"/>
    </source>
</evidence>
<dbReference type="KEGG" id="agv:OJF2_09550"/>
<dbReference type="GO" id="GO:0016020">
    <property type="term" value="C:membrane"/>
    <property type="evidence" value="ECO:0007669"/>
    <property type="project" value="InterPro"/>
</dbReference>
<accession>A0A5B9VWL8</accession>
<evidence type="ECO:0000313" key="6">
    <source>
        <dbReference type="EMBL" id="QEH32479.1"/>
    </source>
</evidence>
<dbReference type="PRINTS" id="PR00260">
    <property type="entry name" value="CHEMTRNSDUCR"/>
</dbReference>
<evidence type="ECO:0000256" key="1">
    <source>
        <dbReference type="ARBA" id="ARBA00023224"/>
    </source>
</evidence>
<dbReference type="InterPro" id="IPR004090">
    <property type="entry name" value="Chemotax_Me-accpt_rcpt"/>
</dbReference>
<keyword evidence="7" id="KW-1185">Reference proteome</keyword>
<reference evidence="6 7" key="1">
    <citation type="submission" date="2019-08" db="EMBL/GenBank/DDBJ databases">
        <title>Deep-cultivation of Planctomycetes and their phenomic and genomic characterization uncovers novel biology.</title>
        <authorList>
            <person name="Wiegand S."/>
            <person name="Jogler M."/>
            <person name="Boedeker C."/>
            <person name="Pinto D."/>
            <person name="Vollmers J."/>
            <person name="Rivas-Marin E."/>
            <person name="Kohn T."/>
            <person name="Peeters S.H."/>
            <person name="Heuer A."/>
            <person name="Rast P."/>
            <person name="Oberbeckmann S."/>
            <person name="Bunk B."/>
            <person name="Jeske O."/>
            <person name="Meyerdierks A."/>
            <person name="Storesund J.E."/>
            <person name="Kallscheuer N."/>
            <person name="Luecker S."/>
            <person name="Lage O.M."/>
            <person name="Pohl T."/>
            <person name="Merkel B.J."/>
            <person name="Hornburger P."/>
            <person name="Mueller R.-W."/>
            <person name="Bruemmer F."/>
            <person name="Labrenz M."/>
            <person name="Spormann A.M."/>
            <person name="Op den Camp H."/>
            <person name="Overmann J."/>
            <person name="Amann R."/>
            <person name="Jetten M.S.M."/>
            <person name="Mascher T."/>
            <person name="Medema M.H."/>
            <person name="Devos D.P."/>
            <person name="Kaster A.-K."/>
            <person name="Ovreas L."/>
            <person name="Rohde M."/>
            <person name="Galperin M.Y."/>
            <person name="Jogler C."/>
        </authorList>
    </citation>
    <scope>NUCLEOTIDE SEQUENCE [LARGE SCALE GENOMIC DNA]</scope>
    <source>
        <strain evidence="6 7">OJF2</strain>
    </source>
</reference>
<dbReference type="EMBL" id="CP042997">
    <property type="protein sequence ID" value="QEH32479.1"/>
    <property type="molecule type" value="Genomic_DNA"/>
</dbReference>
<dbReference type="InterPro" id="IPR024478">
    <property type="entry name" value="HlyB_4HB_MCP"/>
</dbReference>
<organism evidence="6 7">
    <name type="scientific">Aquisphaera giovannonii</name>
    <dbReference type="NCBI Taxonomy" id="406548"/>
    <lineage>
        <taxon>Bacteria</taxon>
        <taxon>Pseudomonadati</taxon>
        <taxon>Planctomycetota</taxon>
        <taxon>Planctomycetia</taxon>
        <taxon>Isosphaerales</taxon>
        <taxon>Isosphaeraceae</taxon>
        <taxon>Aquisphaera</taxon>
    </lineage>
</organism>
<dbReference type="Gene3D" id="1.10.287.950">
    <property type="entry name" value="Methyl-accepting chemotaxis protein"/>
    <property type="match status" value="1"/>
</dbReference>
<dbReference type="GO" id="GO:0006935">
    <property type="term" value="P:chemotaxis"/>
    <property type="evidence" value="ECO:0007669"/>
    <property type="project" value="InterPro"/>
</dbReference>
<evidence type="ECO:0000256" key="4">
    <source>
        <dbReference type="SAM" id="Phobius"/>
    </source>
</evidence>
<gene>
    <name evidence="6" type="primary">mcp4</name>
    <name evidence="6" type="ORF">OJF2_09550</name>
</gene>